<evidence type="ECO:0000256" key="4">
    <source>
        <dbReference type="SAM" id="MobiDB-lite"/>
    </source>
</evidence>
<feature type="region of interest" description="Disordered" evidence="4">
    <location>
        <begin position="1"/>
        <end position="20"/>
    </location>
</feature>
<evidence type="ECO:0000313" key="7">
    <source>
        <dbReference type="Proteomes" id="UP000440224"/>
    </source>
</evidence>
<feature type="compositionally biased region" description="Pro residues" evidence="4">
    <location>
        <begin position="1"/>
        <end position="12"/>
    </location>
</feature>
<reference evidence="6 7" key="1">
    <citation type="submission" date="2019-10" db="EMBL/GenBank/DDBJ databases">
        <title>A soil myxobacterium in the family Polyangiaceae.</title>
        <authorList>
            <person name="Li Y."/>
            <person name="Wang J."/>
        </authorList>
    </citation>
    <scope>NUCLEOTIDE SEQUENCE [LARGE SCALE GENOMIC DNA]</scope>
    <source>
        <strain evidence="6 7">DSM 14734</strain>
    </source>
</reference>
<dbReference type="EMBL" id="WJIE01000001">
    <property type="protein sequence ID" value="MRG91017.1"/>
    <property type="molecule type" value="Genomic_DNA"/>
</dbReference>
<dbReference type="Gene3D" id="1.10.10.10">
    <property type="entry name" value="Winged helix-like DNA-binding domain superfamily/Winged helix DNA-binding domain"/>
    <property type="match status" value="1"/>
</dbReference>
<organism evidence="6 7">
    <name type="scientific">Polyangium spumosum</name>
    <dbReference type="NCBI Taxonomy" id="889282"/>
    <lineage>
        <taxon>Bacteria</taxon>
        <taxon>Pseudomonadati</taxon>
        <taxon>Myxococcota</taxon>
        <taxon>Polyangia</taxon>
        <taxon>Polyangiales</taxon>
        <taxon>Polyangiaceae</taxon>
        <taxon>Polyangium</taxon>
    </lineage>
</organism>
<feature type="domain" description="HTH arsR-type" evidence="5">
    <location>
        <begin position="25"/>
        <end position="115"/>
    </location>
</feature>
<sequence>MKGDAPPGPSCCPAPNTAQDLRPVEGREADEELAALAKAIAHPARVQILRILARKTSCICGDIVDELPLAQSTVSQHLKILKEAGLVRGEVDGPRVCYCIEPAALRRLKALVGGL</sequence>
<evidence type="ECO:0000259" key="5">
    <source>
        <dbReference type="PROSITE" id="PS50987"/>
    </source>
</evidence>
<evidence type="ECO:0000256" key="3">
    <source>
        <dbReference type="ARBA" id="ARBA00023163"/>
    </source>
</evidence>
<proteinExistence type="predicted"/>
<dbReference type="GO" id="GO:0003677">
    <property type="term" value="F:DNA binding"/>
    <property type="evidence" value="ECO:0007669"/>
    <property type="project" value="UniProtKB-KW"/>
</dbReference>
<dbReference type="PANTHER" id="PTHR33154">
    <property type="entry name" value="TRANSCRIPTIONAL REGULATOR, ARSR FAMILY"/>
    <property type="match status" value="1"/>
</dbReference>
<dbReference type="InterPro" id="IPR036390">
    <property type="entry name" value="WH_DNA-bd_sf"/>
</dbReference>
<keyword evidence="7" id="KW-1185">Reference proteome</keyword>
<dbReference type="SUPFAM" id="SSF46785">
    <property type="entry name" value="Winged helix' DNA-binding domain"/>
    <property type="match status" value="1"/>
</dbReference>
<dbReference type="PANTHER" id="PTHR33154:SF15">
    <property type="entry name" value="REGULATORY PROTEIN ARSR"/>
    <property type="match status" value="1"/>
</dbReference>
<comment type="caution">
    <text evidence="6">The sequence shown here is derived from an EMBL/GenBank/DDBJ whole genome shotgun (WGS) entry which is preliminary data.</text>
</comment>
<dbReference type="PRINTS" id="PR00778">
    <property type="entry name" value="HTHARSR"/>
</dbReference>
<dbReference type="OrthoDB" id="9800049at2"/>
<keyword evidence="3" id="KW-0804">Transcription</keyword>
<protein>
    <submittedName>
        <fullName evidence="6">Metalloregulator ArsR/SmtB family transcription factor</fullName>
    </submittedName>
</protein>
<dbReference type="InterPro" id="IPR036388">
    <property type="entry name" value="WH-like_DNA-bd_sf"/>
</dbReference>
<dbReference type="RefSeq" id="WP_153817861.1">
    <property type="nucleotide sequence ID" value="NZ_WJIE01000001.1"/>
</dbReference>
<evidence type="ECO:0000256" key="2">
    <source>
        <dbReference type="ARBA" id="ARBA00023125"/>
    </source>
</evidence>
<accession>A0A6N7PGV3</accession>
<dbReference type="NCBIfam" id="NF033788">
    <property type="entry name" value="HTH_metalloreg"/>
    <property type="match status" value="1"/>
</dbReference>
<dbReference type="Pfam" id="PF01022">
    <property type="entry name" value="HTH_5"/>
    <property type="match status" value="1"/>
</dbReference>
<dbReference type="InterPro" id="IPR001845">
    <property type="entry name" value="HTH_ArsR_DNA-bd_dom"/>
</dbReference>
<gene>
    <name evidence="6" type="ORF">GF068_03635</name>
</gene>
<dbReference type="InterPro" id="IPR011991">
    <property type="entry name" value="ArsR-like_HTH"/>
</dbReference>
<dbReference type="PROSITE" id="PS50987">
    <property type="entry name" value="HTH_ARSR_2"/>
    <property type="match status" value="1"/>
</dbReference>
<name>A0A6N7PGV3_9BACT</name>
<dbReference type="SMART" id="SM00418">
    <property type="entry name" value="HTH_ARSR"/>
    <property type="match status" value="1"/>
</dbReference>
<dbReference type="CDD" id="cd00090">
    <property type="entry name" value="HTH_ARSR"/>
    <property type="match status" value="1"/>
</dbReference>
<keyword evidence="1" id="KW-0805">Transcription regulation</keyword>
<dbReference type="GO" id="GO:0003700">
    <property type="term" value="F:DNA-binding transcription factor activity"/>
    <property type="evidence" value="ECO:0007669"/>
    <property type="project" value="InterPro"/>
</dbReference>
<dbReference type="InterPro" id="IPR051081">
    <property type="entry name" value="HTH_MetalResp_TranReg"/>
</dbReference>
<keyword evidence="2" id="KW-0238">DNA-binding</keyword>
<evidence type="ECO:0000313" key="6">
    <source>
        <dbReference type="EMBL" id="MRG91017.1"/>
    </source>
</evidence>
<evidence type="ECO:0000256" key="1">
    <source>
        <dbReference type="ARBA" id="ARBA00023015"/>
    </source>
</evidence>
<dbReference type="AlphaFoldDB" id="A0A6N7PGV3"/>
<dbReference type="Proteomes" id="UP000440224">
    <property type="component" value="Unassembled WGS sequence"/>
</dbReference>